<accession>A0A8H3YHG7</accession>
<dbReference type="GO" id="GO:0044183">
    <property type="term" value="F:protein folding chaperone"/>
    <property type="evidence" value="ECO:0007669"/>
    <property type="project" value="TreeGrafter"/>
</dbReference>
<sequence>MNATRTALSPTTVMPAHIVPHARSTYRTLLRASSRTFAGDKASQSQFRNIIRQTFASPTLSSPISPPPPTPPPKGPLTPCETKAAQLNQRSASAVAPIEVEKMTEAEYAERLKHWREVAAILRQNVVQGRKVDAPAKEEEGDVWKLRITPDTELGDNEDNRLSPKLPTTPFPNRERQRRRRQADQGQSV</sequence>
<feature type="compositionally biased region" description="Basic and acidic residues" evidence="1">
    <location>
        <begin position="131"/>
        <end position="150"/>
    </location>
</feature>
<evidence type="ECO:0000313" key="3">
    <source>
        <dbReference type="Proteomes" id="UP000620104"/>
    </source>
</evidence>
<gene>
    <name evidence="2" type="ORF">NliqN6_6261</name>
</gene>
<evidence type="ECO:0000313" key="2">
    <source>
        <dbReference type="EMBL" id="GHJ89859.1"/>
    </source>
</evidence>
<feature type="compositionally biased region" description="Pro residues" evidence="1">
    <location>
        <begin position="64"/>
        <end position="76"/>
    </location>
</feature>
<dbReference type="AlphaFoldDB" id="A0A8H3YHG7"/>
<organism evidence="2 3">
    <name type="scientific">Naganishia liquefaciens</name>
    <dbReference type="NCBI Taxonomy" id="104408"/>
    <lineage>
        <taxon>Eukaryota</taxon>
        <taxon>Fungi</taxon>
        <taxon>Dikarya</taxon>
        <taxon>Basidiomycota</taxon>
        <taxon>Agaricomycotina</taxon>
        <taxon>Tremellomycetes</taxon>
        <taxon>Filobasidiales</taxon>
        <taxon>Filobasidiaceae</taxon>
        <taxon>Naganishia</taxon>
    </lineage>
</organism>
<dbReference type="OrthoDB" id="277888at2759"/>
<protein>
    <submittedName>
        <fullName evidence="2">Uncharacterized protein</fullName>
    </submittedName>
</protein>
<keyword evidence="3" id="KW-1185">Reference proteome</keyword>
<name>A0A8H3YHG7_9TREE</name>
<dbReference type="GO" id="GO:0005759">
    <property type="term" value="C:mitochondrial matrix"/>
    <property type="evidence" value="ECO:0007669"/>
    <property type="project" value="TreeGrafter"/>
</dbReference>
<evidence type="ECO:0000256" key="1">
    <source>
        <dbReference type="SAM" id="MobiDB-lite"/>
    </source>
</evidence>
<reference evidence="2" key="1">
    <citation type="submission" date="2020-07" db="EMBL/GenBank/DDBJ databases">
        <title>Draft Genome Sequence of a Deep-Sea Yeast, Naganishia (Cryptococcus) liquefaciens strain N6.</title>
        <authorList>
            <person name="Han Y.W."/>
            <person name="Kajitani R."/>
            <person name="Morimoto H."/>
            <person name="Parhat M."/>
            <person name="Tsubouchi H."/>
            <person name="Bakenova O."/>
            <person name="Ogata M."/>
            <person name="Argunhan B."/>
            <person name="Aoki R."/>
            <person name="Kajiwara S."/>
            <person name="Itoh T."/>
            <person name="Iwasaki H."/>
        </authorList>
    </citation>
    <scope>NUCLEOTIDE SEQUENCE</scope>
    <source>
        <strain evidence="2">N6</strain>
    </source>
</reference>
<dbReference type="GO" id="GO:0034551">
    <property type="term" value="P:mitochondrial respiratory chain complex III assembly"/>
    <property type="evidence" value="ECO:0007669"/>
    <property type="project" value="TreeGrafter"/>
</dbReference>
<dbReference type="PANTHER" id="PTHR46749:SF1">
    <property type="entry name" value="COMPLEX III ASSEMBLY FACTOR LYRM7"/>
    <property type="match status" value="1"/>
</dbReference>
<dbReference type="PANTHER" id="PTHR46749">
    <property type="entry name" value="COMPLEX III ASSEMBLY FACTOR LYRM7"/>
    <property type="match status" value="1"/>
</dbReference>
<dbReference type="Pfam" id="PF13233">
    <property type="entry name" value="Complex1_LYR_2"/>
    <property type="match status" value="1"/>
</dbReference>
<comment type="caution">
    <text evidence="2">The sequence shown here is derived from an EMBL/GenBank/DDBJ whole genome shotgun (WGS) entry which is preliminary data.</text>
</comment>
<dbReference type="Proteomes" id="UP000620104">
    <property type="component" value="Unassembled WGS sequence"/>
</dbReference>
<proteinExistence type="predicted"/>
<feature type="region of interest" description="Disordered" evidence="1">
    <location>
        <begin position="57"/>
        <end position="78"/>
    </location>
</feature>
<dbReference type="InterPro" id="IPR050435">
    <property type="entry name" value="MZM1/LYRM7"/>
</dbReference>
<feature type="region of interest" description="Disordered" evidence="1">
    <location>
        <begin position="131"/>
        <end position="189"/>
    </location>
</feature>
<dbReference type="EMBL" id="BLZA01000049">
    <property type="protein sequence ID" value="GHJ89859.1"/>
    <property type="molecule type" value="Genomic_DNA"/>
</dbReference>